<protein>
    <submittedName>
        <fullName evidence="1">Uncharacterized protein</fullName>
    </submittedName>
</protein>
<reference evidence="1 2" key="1">
    <citation type="journal article" date="2016" name="Sci. Rep.">
        <title>Peltaster fructicola genome reveals evolution from an invasive phytopathogen to an ectophytic parasite.</title>
        <authorList>
            <person name="Xu C."/>
            <person name="Chen H."/>
            <person name="Gleason M.L."/>
            <person name="Xu J.R."/>
            <person name="Liu H."/>
            <person name="Zhang R."/>
            <person name="Sun G."/>
        </authorList>
    </citation>
    <scope>NUCLEOTIDE SEQUENCE [LARGE SCALE GENOMIC DNA]</scope>
    <source>
        <strain evidence="1 2">LNHT1506</strain>
    </source>
</reference>
<dbReference type="EMBL" id="CP051139">
    <property type="protein sequence ID" value="QIW95423.1"/>
    <property type="molecule type" value="Genomic_DNA"/>
</dbReference>
<dbReference type="PANTHER" id="PTHR38790:SF4">
    <property type="entry name" value="2EXR DOMAIN-CONTAINING PROTEIN"/>
    <property type="match status" value="1"/>
</dbReference>
<accession>A0A6H0XL19</accession>
<name>A0A6H0XL19_9PEZI</name>
<dbReference type="AlphaFoldDB" id="A0A6H0XL19"/>
<evidence type="ECO:0000313" key="1">
    <source>
        <dbReference type="EMBL" id="QIW95423.1"/>
    </source>
</evidence>
<gene>
    <name evidence="1" type="ORF">AMS68_000941</name>
</gene>
<evidence type="ECO:0000313" key="2">
    <source>
        <dbReference type="Proteomes" id="UP000503462"/>
    </source>
</evidence>
<dbReference type="Proteomes" id="UP000503462">
    <property type="component" value="Chromosome 1"/>
</dbReference>
<dbReference type="OrthoDB" id="5413827at2759"/>
<proteinExistence type="predicted"/>
<keyword evidence="2" id="KW-1185">Reference proteome</keyword>
<dbReference type="PANTHER" id="PTHR38790">
    <property type="entry name" value="2EXR DOMAIN-CONTAINING PROTEIN-RELATED"/>
    <property type="match status" value="1"/>
</dbReference>
<organism evidence="1 2">
    <name type="scientific">Peltaster fructicola</name>
    <dbReference type="NCBI Taxonomy" id="286661"/>
    <lineage>
        <taxon>Eukaryota</taxon>
        <taxon>Fungi</taxon>
        <taxon>Dikarya</taxon>
        <taxon>Ascomycota</taxon>
        <taxon>Pezizomycotina</taxon>
        <taxon>Dothideomycetes</taxon>
        <taxon>Dothideomycetes incertae sedis</taxon>
        <taxon>Peltaster</taxon>
    </lineage>
</organism>
<sequence>MKRWRLVVIERGQTTNQRLKPFRDIDAAVMRPPLRCLVQRTQEFVDTRGEISAADLFTLLPVCRRIHAETALMPFTANDFVFTSTYDLRKFTDFLTADQHEALQAIILTDSLDHALRQGERLRRSWNRAFTQLRSVMIVSGFGTNPCEDHGCAVYKRLGWDPHEIHSVKRNVRIVLAGTVQVKEDDLVKQNQDLDVQALTCQCESIYGFKMIDLGYATWEELSLEALSIDTVT</sequence>